<keyword evidence="6" id="KW-1185">Reference proteome</keyword>
<evidence type="ECO:0000256" key="4">
    <source>
        <dbReference type="SAM" id="SignalP"/>
    </source>
</evidence>
<feature type="compositionally biased region" description="Polar residues" evidence="2">
    <location>
        <begin position="412"/>
        <end position="435"/>
    </location>
</feature>
<dbReference type="Proteomes" id="UP000521943">
    <property type="component" value="Unassembled WGS sequence"/>
</dbReference>
<feature type="region of interest" description="Disordered" evidence="2">
    <location>
        <begin position="226"/>
        <end position="262"/>
    </location>
</feature>
<dbReference type="CDD" id="cd12087">
    <property type="entry name" value="TM_EGFR-like"/>
    <property type="match status" value="1"/>
</dbReference>
<feature type="transmembrane region" description="Helical" evidence="3">
    <location>
        <begin position="264"/>
        <end position="283"/>
    </location>
</feature>
<sequence>MPPPTSPPPFPRNIGSLPQRLFLLPLLLVVSSFQTVLGAIKNATIDDEYGDGRTGIKPRFLPESPGVWMGKGCIECLVKPDRSKTFRNTYTATTYGNGSASFEARQISFQFTGTALYVYLTLANNCCGDGVTTLTEANFTVDDWPPFFYQHQPDMTTTEFAYQQLAFSQTGLEHKEHTFTGVIDGPKYGIYLNFDYAIYTYDDSIADANISASPLTSGGVSTIINASTSPTTASPSTSSSPSPSSTSVTAEENHRQNAPLPGPITGGVVGGILILALVLFFLWRRSKRATQLRTRALNDTPLPQIFTDRERSPSTTATPFTYTDTQTRDSHGSPEYVSHQTGDWTSSGAAVPYVYQQPTEGSGALPLRGRNMGAAGVGKQVRRFAGFSPTQEKRRATVMSVNGPPLQDALEGSSTTASLPSTSNYGQSTDPSTDVSLAAGFRSTPPEGAVDDQAAHLREAIQELTSAIQSETEAMSRAGMSDEEIGKDRLLQAMKQSLSAMEEQMKLLKRNRALQAPDYGWTSAGTSWLESEEPPDYESHIGDRFQGQGAAPR</sequence>
<keyword evidence="1" id="KW-0175">Coiled coil</keyword>
<evidence type="ECO:0000313" key="5">
    <source>
        <dbReference type="EMBL" id="KAF6763711.1"/>
    </source>
</evidence>
<feature type="signal peptide" evidence="4">
    <location>
        <begin position="1"/>
        <end position="38"/>
    </location>
</feature>
<feature type="compositionally biased region" description="Low complexity" evidence="2">
    <location>
        <begin position="226"/>
        <end position="247"/>
    </location>
</feature>
<feature type="chain" id="PRO_5034083302" evidence="4">
    <location>
        <begin position="39"/>
        <end position="553"/>
    </location>
</feature>
<keyword evidence="3" id="KW-0812">Transmembrane</keyword>
<feature type="region of interest" description="Disordered" evidence="2">
    <location>
        <begin position="519"/>
        <end position="553"/>
    </location>
</feature>
<keyword evidence="3" id="KW-1133">Transmembrane helix</keyword>
<feature type="coiled-coil region" evidence="1">
    <location>
        <begin position="454"/>
        <end position="511"/>
    </location>
</feature>
<dbReference type="Gene3D" id="2.60.120.260">
    <property type="entry name" value="Galactose-binding domain-like"/>
    <property type="match status" value="1"/>
</dbReference>
<protein>
    <submittedName>
        <fullName evidence="5">Uncharacterized protein</fullName>
    </submittedName>
</protein>
<evidence type="ECO:0000256" key="1">
    <source>
        <dbReference type="SAM" id="Coils"/>
    </source>
</evidence>
<feature type="region of interest" description="Disordered" evidence="2">
    <location>
        <begin position="304"/>
        <end position="343"/>
    </location>
</feature>
<evidence type="ECO:0000256" key="2">
    <source>
        <dbReference type="SAM" id="MobiDB-lite"/>
    </source>
</evidence>
<gene>
    <name evidence="5" type="ORF">DFP72DRAFT_481731</name>
</gene>
<accession>A0A8H6IH33</accession>
<comment type="caution">
    <text evidence="5">The sequence shown here is derived from an EMBL/GenBank/DDBJ whole genome shotgun (WGS) entry which is preliminary data.</text>
</comment>
<feature type="region of interest" description="Disordered" evidence="2">
    <location>
        <begin position="402"/>
        <end position="450"/>
    </location>
</feature>
<keyword evidence="4" id="KW-0732">Signal</keyword>
<dbReference type="EMBL" id="JACGCI010000005">
    <property type="protein sequence ID" value="KAF6763711.1"/>
    <property type="molecule type" value="Genomic_DNA"/>
</dbReference>
<reference evidence="5 6" key="1">
    <citation type="submission" date="2020-07" db="EMBL/GenBank/DDBJ databases">
        <title>Comparative genomics of pyrophilous fungi reveals a link between fire events and developmental genes.</title>
        <authorList>
            <consortium name="DOE Joint Genome Institute"/>
            <person name="Steindorff A.S."/>
            <person name="Carver A."/>
            <person name="Calhoun S."/>
            <person name="Stillman K."/>
            <person name="Liu H."/>
            <person name="Lipzen A."/>
            <person name="Pangilinan J."/>
            <person name="Labutti K."/>
            <person name="Bruns T.D."/>
            <person name="Grigoriev I.V."/>
        </authorList>
    </citation>
    <scope>NUCLEOTIDE SEQUENCE [LARGE SCALE GENOMIC DNA]</scope>
    <source>
        <strain evidence="5 6">CBS 144469</strain>
    </source>
</reference>
<dbReference type="AlphaFoldDB" id="A0A8H6IH33"/>
<organism evidence="5 6">
    <name type="scientific">Ephemerocybe angulata</name>
    <dbReference type="NCBI Taxonomy" id="980116"/>
    <lineage>
        <taxon>Eukaryota</taxon>
        <taxon>Fungi</taxon>
        <taxon>Dikarya</taxon>
        <taxon>Basidiomycota</taxon>
        <taxon>Agaricomycotina</taxon>
        <taxon>Agaricomycetes</taxon>
        <taxon>Agaricomycetidae</taxon>
        <taxon>Agaricales</taxon>
        <taxon>Agaricineae</taxon>
        <taxon>Psathyrellaceae</taxon>
        <taxon>Ephemerocybe</taxon>
    </lineage>
</organism>
<evidence type="ECO:0000256" key="3">
    <source>
        <dbReference type="SAM" id="Phobius"/>
    </source>
</evidence>
<dbReference type="OrthoDB" id="2758521at2759"/>
<proteinExistence type="predicted"/>
<evidence type="ECO:0000313" key="6">
    <source>
        <dbReference type="Proteomes" id="UP000521943"/>
    </source>
</evidence>
<feature type="compositionally biased region" description="Polar residues" evidence="2">
    <location>
        <begin position="313"/>
        <end position="325"/>
    </location>
</feature>
<keyword evidence="3" id="KW-0472">Membrane</keyword>
<name>A0A8H6IH33_9AGAR</name>